<dbReference type="KEGG" id="mflg:ABS361_05930"/>
<dbReference type="PROSITE" id="PS51318">
    <property type="entry name" value="TAT"/>
    <property type="match status" value="1"/>
</dbReference>
<reference evidence="2" key="1">
    <citation type="submission" date="2024-06" db="EMBL/GenBank/DDBJ databases">
        <title>Methylostella associata gen. nov., sp. nov., a novel Ancalomicrobiaceae-affiliated facultatively methylotrophic bacteria that feed on methanotrophs of the genus Methylococcus.</title>
        <authorList>
            <person name="Saltykova V."/>
            <person name="Danilova O.V."/>
            <person name="Oshkin I.Y."/>
            <person name="Belova S.E."/>
            <person name="Pimenov N.V."/>
            <person name="Dedysh S.N."/>
        </authorList>
    </citation>
    <scope>NUCLEOTIDE SEQUENCE</scope>
    <source>
        <strain evidence="2">S20</strain>
    </source>
</reference>
<dbReference type="RefSeq" id="WP_407050895.1">
    <property type="nucleotide sequence ID" value="NZ_CP158568.1"/>
</dbReference>
<dbReference type="EMBL" id="CP158568">
    <property type="protein sequence ID" value="XBY45799.1"/>
    <property type="molecule type" value="Genomic_DNA"/>
</dbReference>
<dbReference type="AlphaFoldDB" id="A0AAU7XCM9"/>
<organism evidence="2">
    <name type="scientific">Methyloraptor flagellatus</name>
    <dbReference type="NCBI Taxonomy" id="3162530"/>
    <lineage>
        <taxon>Bacteria</taxon>
        <taxon>Pseudomonadati</taxon>
        <taxon>Pseudomonadota</taxon>
        <taxon>Alphaproteobacteria</taxon>
        <taxon>Hyphomicrobiales</taxon>
        <taxon>Ancalomicrobiaceae</taxon>
        <taxon>Methyloraptor</taxon>
    </lineage>
</organism>
<name>A0AAU7XCM9_9HYPH</name>
<proteinExistence type="predicted"/>
<dbReference type="PANTHER" id="PTHR42783:SF3">
    <property type="entry name" value="GLUTAMATE SYNTHASE [NADPH] SMALL CHAIN-RELATED"/>
    <property type="match status" value="1"/>
</dbReference>
<accession>A0AAU7XCM9</accession>
<sequence length="363" mass="38436">MPGSKAGSADPFRGVEARSGSAFRPGLDDPAGARDLAAVIRQEFPAAAPLLTAVDRRSLLKAMAASLALSGFGSATAEADEFALPYVEQPEGEVEGIARWYATAVTFAGFAQPVLGKTLAGRPVKLEGNGDHPATGGGSDPFLQAALLGLYDPSRSAGPRRSGEPASWQAFDAALADRAVALDRSGGEGFRLLTGTVTSPTSARQIAAFTARWPHARWHVFEPLAEDHGEVTERLFGRRLDLHPRLDAAEVVVSLDADLLGPGPRQIEQARAWSRRRQAFRNGDGGCRLMVAEAVPSATGLMAEQRLVVAESRIGLLVRVIAEVQRRPEGVHPETGRAGFARGGDLSKGGNQPSDLLQLEEEI</sequence>
<gene>
    <name evidence="2" type="ORF">ABS361_05930</name>
</gene>
<evidence type="ECO:0000313" key="2">
    <source>
        <dbReference type="EMBL" id="XBY45799.1"/>
    </source>
</evidence>
<protein>
    <submittedName>
        <fullName evidence="2">Uncharacterized protein</fullName>
    </submittedName>
</protein>
<dbReference type="InterPro" id="IPR006311">
    <property type="entry name" value="TAT_signal"/>
</dbReference>
<dbReference type="PANTHER" id="PTHR42783">
    <property type="entry name" value="GLUTAMATE SYNTHASE [NADPH] SMALL CHAIN"/>
    <property type="match status" value="1"/>
</dbReference>
<evidence type="ECO:0000256" key="1">
    <source>
        <dbReference type="SAM" id="MobiDB-lite"/>
    </source>
</evidence>
<feature type="region of interest" description="Disordered" evidence="1">
    <location>
        <begin position="1"/>
        <end position="28"/>
    </location>
</feature>
<feature type="region of interest" description="Disordered" evidence="1">
    <location>
        <begin position="330"/>
        <end position="363"/>
    </location>
</feature>